<accession>A0A1I3J0Q0</accession>
<proteinExistence type="predicted"/>
<evidence type="ECO:0000313" key="2">
    <source>
        <dbReference type="EMBL" id="SFI53837.1"/>
    </source>
</evidence>
<feature type="domain" description="PSP1 C-terminal" evidence="1">
    <location>
        <begin position="71"/>
        <end position="126"/>
    </location>
</feature>
<gene>
    <name evidence="2" type="ORF">SAMN05421753_11021</name>
</gene>
<keyword evidence="3" id="KW-1185">Reference proteome</keyword>
<dbReference type="STRING" id="1576369.SAMN05421753_11021"/>
<evidence type="ECO:0000313" key="3">
    <source>
        <dbReference type="Proteomes" id="UP000199518"/>
    </source>
</evidence>
<dbReference type="InterPro" id="IPR007557">
    <property type="entry name" value="PSP1_C"/>
</dbReference>
<protein>
    <submittedName>
        <fullName evidence="2">PSP1 C-terminal conserved region</fullName>
    </submittedName>
</protein>
<dbReference type="AlphaFoldDB" id="A0A1I3J0Q0"/>
<organism evidence="2 3">
    <name type="scientific">Planctomicrobium piriforme</name>
    <dbReference type="NCBI Taxonomy" id="1576369"/>
    <lineage>
        <taxon>Bacteria</taxon>
        <taxon>Pseudomonadati</taxon>
        <taxon>Planctomycetota</taxon>
        <taxon>Planctomycetia</taxon>
        <taxon>Planctomycetales</taxon>
        <taxon>Planctomycetaceae</taxon>
        <taxon>Planctomicrobium</taxon>
    </lineage>
</organism>
<dbReference type="Proteomes" id="UP000199518">
    <property type="component" value="Unassembled WGS sequence"/>
</dbReference>
<name>A0A1I3J0Q0_9PLAN</name>
<dbReference type="EMBL" id="FOQD01000010">
    <property type="protein sequence ID" value="SFI53837.1"/>
    <property type="molecule type" value="Genomic_DNA"/>
</dbReference>
<dbReference type="OrthoDB" id="215261at2"/>
<reference evidence="3" key="1">
    <citation type="submission" date="2016-10" db="EMBL/GenBank/DDBJ databases">
        <authorList>
            <person name="Varghese N."/>
            <person name="Submissions S."/>
        </authorList>
    </citation>
    <scope>NUCLEOTIDE SEQUENCE [LARGE SCALE GENOMIC DNA]</scope>
    <source>
        <strain evidence="3">DSM 26348</strain>
    </source>
</reference>
<dbReference type="Pfam" id="PF04468">
    <property type="entry name" value="PSP1"/>
    <property type="match status" value="1"/>
</dbReference>
<evidence type="ECO:0000259" key="1">
    <source>
        <dbReference type="Pfam" id="PF04468"/>
    </source>
</evidence>
<dbReference type="RefSeq" id="WP_092051045.1">
    <property type="nucleotide sequence ID" value="NZ_FOQD01000010.1"/>
</dbReference>
<sequence length="179" mass="19362">MTVSEIVTTAYLVRHGAIPEVVRAGWSGEAPLTRGTSVVVETSRGPELATVLELVRPNGSAPTPDPESLFPILREASEADRTTAREQTRRARDEFSKWTQRITEWNLDLQLIDLEWTLDSSRFVLYVLNERGPECTKLALQAAAAGYGVVDVQPVSSDGLVTVPVEKKGGGGCGNCGSH</sequence>